<accession>A0A9X2J7A4</accession>
<gene>
    <name evidence="1" type="ORF">MO867_21855</name>
</gene>
<reference evidence="1" key="1">
    <citation type="journal article" date="2022" name="Arch. Microbiol.">
        <title>Microbulbifer okhotskensis sp. nov., isolated from a deep bottom sediment of the Okhotsk Sea.</title>
        <authorList>
            <person name="Romanenko L."/>
            <person name="Kurilenko V."/>
            <person name="Otstavnykh N."/>
            <person name="Velansky P."/>
            <person name="Isaeva M."/>
            <person name="Mikhailov V."/>
        </authorList>
    </citation>
    <scope>NUCLEOTIDE SEQUENCE</scope>
    <source>
        <strain evidence="1">OS29</strain>
    </source>
</reference>
<protein>
    <submittedName>
        <fullName evidence="1">Ig-like domain-containing protein</fullName>
    </submittedName>
</protein>
<dbReference type="Gene3D" id="2.60.40.3440">
    <property type="match status" value="1"/>
</dbReference>
<keyword evidence="2" id="KW-1185">Reference proteome</keyword>
<evidence type="ECO:0000313" key="1">
    <source>
        <dbReference type="EMBL" id="MCO1336973.1"/>
    </source>
</evidence>
<name>A0A9X2J7A4_9GAMM</name>
<proteinExistence type="predicted"/>
<dbReference type="Proteomes" id="UP001139028">
    <property type="component" value="Unassembled WGS sequence"/>
</dbReference>
<dbReference type="RefSeq" id="WP_252473088.1">
    <property type="nucleotide sequence ID" value="NZ_JALBWM010000261.1"/>
</dbReference>
<dbReference type="Pfam" id="PF17963">
    <property type="entry name" value="Big_9"/>
    <property type="match status" value="1"/>
</dbReference>
<sequence length="100" mass="10917">MDNHLPIANDQLVNMAAHGRLAKSVFLAAYDADLDSLQYYIQTQPAHGTLTGSGQRREYLPKTDFTGTDSFSYVATDSDGASNIATVTINTSDSFRGRNR</sequence>
<organism evidence="1 2">
    <name type="scientific">Microbulbifer okhotskensis</name>
    <dbReference type="NCBI Taxonomy" id="2926617"/>
    <lineage>
        <taxon>Bacteria</taxon>
        <taxon>Pseudomonadati</taxon>
        <taxon>Pseudomonadota</taxon>
        <taxon>Gammaproteobacteria</taxon>
        <taxon>Cellvibrionales</taxon>
        <taxon>Microbulbiferaceae</taxon>
        <taxon>Microbulbifer</taxon>
    </lineage>
</organism>
<dbReference type="AlphaFoldDB" id="A0A9X2J7A4"/>
<dbReference type="EMBL" id="JALBWM010000261">
    <property type="protein sequence ID" value="MCO1336973.1"/>
    <property type="molecule type" value="Genomic_DNA"/>
</dbReference>
<evidence type="ECO:0000313" key="2">
    <source>
        <dbReference type="Proteomes" id="UP001139028"/>
    </source>
</evidence>
<comment type="caution">
    <text evidence="1">The sequence shown here is derived from an EMBL/GenBank/DDBJ whole genome shotgun (WGS) entry which is preliminary data.</text>
</comment>